<dbReference type="PRINTS" id="PR01036">
    <property type="entry name" value="TCRTETB"/>
</dbReference>
<evidence type="ECO:0000313" key="8">
    <source>
        <dbReference type="EMBL" id="OCB91801.1"/>
    </source>
</evidence>
<dbReference type="PANTHER" id="PTHR23501">
    <property type="entry name" value="MAJOR FACILITATOR SUPERFAMILY"/>
    <property type="match status" value="1"/>
</dbReference>
<dbReference type="InterPro" id="IPR020846">
    <property type="entry name" value="MFS_dom"/>
</dbReference>
<keyword evidence="9" id="KW-1185">Reference proteome</keyword>
<evidence type="ECO:0000256" key="4">
    <source>
        <dbReference type="ARBA" id="ARBA00023136"/>
    </source>
</evidence>
<evidence type="ECO:0000256" key="1">
    <source>
        <dbReference type="ARBA" id="ARBA00004141"/>
    </source>
</evidence>
<evidence type="ECO:0000313" key="9">
    <source>
        <dbReference type="Proteomes" id="UP000757232"/>
    </source>
</evidence>
<reference evidence="8" key="1">
    <citation type="submission" date="2016-06" db="EMBL/GenBank/DDBJ databases">
        <title>Draft Genome sequence of the fungus Inonotus baumii.</title>
        <authorList>
            <person name="Zhu H."/>
            <person name="Lin W."/>
        </authorList>
    </citation>
    <scope>NUCLEOTIDE SEQUENCE</scope>
    <source>
        <strain evidence="8">821</strain>
    </source>
</reference>
<feature type="transmembrane region" description="Helical" evidence="6">
    <location>
        <begin position="98"/>
        <end position="119"/>
    </location>
</feature>
<sequence length="252" mass="26707">MSSHPEENIPFSMEPKVTARKTSDLSVSSDPAKDSSGALASAVDMDDGTKPERGPRFWLCFVAIMVSAFLMSMDMTGIGTALPVIIADLHGKEFEWVGSAYAVSATAFLPLSGGLAQVFGCRPVMLVMVFLFAVGSAMCGAAPSTNFIITARTIQGVGAGGIASLTQIIIADLVPLQERGTFNGLVAIGYAFGSSSSPAIAGAFAQNGQWRWFFYMNLPICGVTAFLVLTCLDLKVPRGTFKKKLLKLDSRM</sequence>
<feature type="transmembrane region" description="Helical" evidence="6">
    <location>
        <begin position="212"/>
        <end position="234"/>
    </location>
</feature>
<comment type="subcellular location">
    <subcellularLocation>
        <location evidence="1">Membrane</location>
        <topology evidence="1">Multi-pass membrane protein</topology>
    </subcellularLocation>
</comment>
<dbReference type="PROSITE" id="PS50850">
    <property type="entry name" value="MFS"/>
    <property type="match status" value="1"/>
</dbReference>
<dbReference type="InterPro" id="IPR036259">
    <property type="entry name" value="MFS_trans_sf"/>
</dbReference>
<dbReference type="SUPFAM" id="SSF103473">
    <property type="entry name" value="MFS general substrate transporter"/>
    <property type="match status" value="1"/>
</dbReference>
<feature type="transmembrane region" description="Helical" evidence="6">
    <location>
        <begin position="185"/>
        <end position="206"/>
    </location>
</feature>
<feature type="transmembrane region" description="Helical" evidence="6">
    <location>
        <begin position="154"/>
        <end position="173"/>
    </location>
</feature>
<evidence type="ECO:0000259" key="7">
    <source>
        <dbReference type="PROSITE" id="PS50850"/>
    </source>
</evidence>
<name>A0A9Q5NC42_SANBA</name>
<feature type="domain" description="Major facilitator superfamily (MFS) profile" evidence="7">
    <location>
        <begin position="60"/>
        <end position="252"/>
    </location>
</feature>
<feature type="transmembrane region" description="Helical" evidence="6">
    <location>
        <begin position="126"/>
        <end position="148"/>
    </location>
</feature>
<proteinExistence type="predicted"/>
<feature type="transmembrane region" description="Helical" evidence="6">
    <location>
        <begin position="57"/>
        <end position="86"/>
    </location>
</feature>
<protein>
    <submittedName>
        <fullName evidence="8">Iron permease</fullName>
    </submittedName>
</protein>
<dbReference type="Gene3D" id="1.20.1250.20">
    <property type="entry name" value="MFS general substrate transporter like domains"/>
    <property type="match status" value="1"/>
</dbReference>
<keyword evidence="2 6" id="KW-0812">Transmembrane</keyword>
<evidence type="ECO:0000256" key="5">
    <source>
        <dbReference type="SAM" id="MobiDB-lite"/>
    </source>
</evidence>
<evidence type="ECO:0000256" key="2">
    <source>
        <dbReference type="ARBA" id="ARBA00022692"/>
    </source>
</evidence>
<dbReference type="InterPro" id="IPR011701">
    <property type="entry name" value="MFS"/>
</dbReference>
<dbReference type="GO" id="GO:0005886">
    <property type="term" value="C:plasma membrane"/>
    <property type="evidence" value="ECO:0007669"/>
    <property type="project" value="TreeGrafter"/>
</dbReference>
<dbReference type="GO" id="GO:0022857">
    <property type="term" value="F:transmembrane transporter activity"/>
    <property type="evidence" value="ECO:0007669"/>
    <property type="project" value="InterPro"/>
</dbReference>
<keyword evidence="3 6" id="KW-1133">Transmembrane helix</keyword>
<dbReference type="EMBL" id="LNZH02000062">
    <property type="protein sequence ID" value="OCB91801.1"/>
    <property type="molecule type" value="Genomic_DNA"/>
</dbReference>
<dbReference type="PANTHER" id="PTHR23501:SF102">
    <property type="entry name" value="DRUG TRANSPORTER, PUTATIVE (AFU_ORTHOLOGUE AFUA_3G08530)-RELATED"/>
    <property type="match status" value="1"/>
</dbReference>
<dbReference type="Pfam" id="PF07690">
    <property type="entry name" value="MFS_1"/>
    <property type="match status" value="1"/>
</dbReference>
<comment type="caution">
    <text evidence="8">The sequence shown here is derived from an EMBL/GenBank/DDBJ whole genome shotgun (WGS) entry which is preliminary data.</text>
</comment>
<gene>
    <name evidence="8" type="ORF">A7U60_g914</name>
</gene>
<feature type="region of interest" description="Disordered" evidence="5">
    <location>
        <begin position="1"/>
        <end position="49"/>
    </location>
</feature>
<evidence type="ECO:0000256" key="6">
    <source>
        <dbReference type="SAM" id="Phobius"/>
    </source>
</evidence>
<dbReference type="OrthoDB" id="3437016at2759"/>
<dbReference type="Proteomes" id="UP000757232">
    <property type="component" value="Unassembled WGS sequence"/>
</dbReference>
<accession>A0A9Q5NC42</accession>
<dbReference type="AlphaFoldDB" id="A0A9Q5NC42"/>
<organism evidence="8 9">
    <name type="scientific">Sanghuangporus baumii</name>
    <name type="common">Phellinus baumii</name>
    <dbReference type="NCBI Taxonomy" id="108892"/>
    <lineage>
        <taxon>Eukaryota</taxon>
        <taxon>Fungi</taxon>
        <taxon>Dikarya</taxon>
        <taxon>Basidiomycota</taxon>
        <taxon>Agaricomycotina</taxon>
        <taxon>Agaricomycetes</taxon>
        <taxon>Hymenochaetales</taxon>
        <taxon>Hymenochaetaceae</taxon>
        <taxon>Sanghuangporus</taxon>
    </lineage>
</organism>
<evidence type="ECO:0000256" key="3">
    <source>
        <dbReference type="ARBA" id="ARBA00022989"/>
    </source>
</evidence>
<keyword evidence="4 6" id="KW-0472">Membrane</keyword>